<dbReference type="Pfam" id="PF25225">
    <property type="entry name" value="DUF7843"/>
    <property type="match status" value="1"/>
</dbReference>
<evidence type="ECO:0000313" key="5">
    <source>
        <dbReference type="Proteomes" id="UP000322726"/>
    </source>
</evidence>
<evidence type="ECO:0000259" key="2">
    <source>
        <dbReference type="Pfam" id="PF25222"/>
    </source>
</evidence>
<dbReference type="InterPro" id="IPR057165">
    <property type="entry name" value="DUF7843"/>
</dbReference>
<evidence type="ECO:0000313" key="4">
    <source>
        <dbReference type="EMBL" id="QEP33576.1"/>
    </source>
</evidence>
<dbReference type="EMBL" id="CP035928">
    <property type="protein sequence ID" value="QEP33576.1"/>
    <property type="molecule type" value="Genomic_DNA"/>
</dbReference>
<reference evidence="4 5" key="3">
    <citation type="submission" date="2019-09" db="EMBL/GenBank/DDBJ databases">
        <title>Taxonomic note: a critical rebuttal of the proposed division of the genus Arcobacter into six genera, emended descriptions of Arcobacter anaerophilus and the genus Arcobacter, and an assessment of genus-level boundaries for Epsilonproteobacteria using in silico genomic comparator tools.</title>
        <authorList>
            <person name="On S.L.W."/>
            <person name="Miller W.G."/>
            <person name="Biggs P."/>
            <person name="Cornelius A."/>
            <person name="Vandamme P."/>
        </authorList>
    </citation>
    <scope>NUCLEOTIDE SEQUENCE [LARGE SCALE GENOMIC DNA]</scope>
    <source>
        <strain evidence="4 5">LMG 26638</strain>
    </source>
</reference>
<feature type="domain" description="Lnb N-terminal periplasmic" evidence="1">
    <location>
        <begin position="130"/>
        <end position="291"/>
    </location>
</feature>
<gene>
    <name evidence="4" type="ORF">APAC_0415</name>
</gene>
<feature type="domain" description="DUF7840" evidence="2">
    <location>
        <begin position="390"/>
        <end position="598"/>
    </location>
</feature>
<evidence type="ECO:0000259" key="3">
    <source>
        <dbReference type="Pfam" id="PF25225"/>
    </source>
</evidence>
<dbReference type="Pfam" id="PF25222">
    <property type="entry name" value="DUF7840"/>
    <property type="match status" value="1"/>
</dbReference>
<dbReference type="KEGG" id="apai:APAC_0415"/>
<dbReference type="AlphaFoldDB" id="A0A5C2H8N0"/>
<organism evidence="4 5">
    <name type="scientific">Malaciobacter pacificus</name>
    <dbReference type="NCBI Taxonomy" id="1080223"/>
    <lineage>
        <taxon>Bacteria</taxon>
        <taxon>Pseudomonadati</taxon>
        <taxon>Campylobacterota</taxon>
        <taxon>Epsilonproteobacteria</taxon>
        <taxon>Campylobacterales</taxon>
        <taxon>Arcobacteraceae</taxon>
        <taxon>Malaciobacter</taxon>
    </lineage>
</organism>
<protein>
    <submittedName>
        <fullName evidence="4">DUF4105 domain-containing protein</fullName>
    </submittedName>
</protein>
<proteinExistence type="predicted"/>
<name>A0A5C2H8N0_9BACT</name>
<dbReference type="InterPro" id="IPR057162">
    <property type="entry name" value="DUF7840"/>
</dbReference>
<dbReference type="RefSeq" id="WP_228255934.1">
    <property type="nucleotide sequence ID" value="NZ_BMEF01000010.1"/>
</dbReference>
<dbReference type="Pfam" id="PF13387">
    <property type="entry name" value="Lnb_N"/>
    <property type="match status" value="1"/>
</dbReference>
<accession>A0A5C2H8N0</accession>
<dbReference type="InterPro" id="IPR025178">
    <property type="entry name" value="Lnb_N"/>
</dbReference>
<sequence length="599" mass="70608">MLNICNITIKQGIKVLIFNALFLNLLQASNTNLNKYINKNKIYNDTYWSKLLHYKNGISEIDSDNFFVSKNGKNDLKKELLETIDSLVKGKNDVLCRFPLRVEWLKQNIPSLVNQIKNYECKDLDIYLKEIGGKKISIVFPSSHINSPASMYGHTFLKVYDNEDTTLISNAINYAAQTDEKNGLVFAYQGLFGGYEGRYSILPYYEKIKEYNNLEQRDIWEYNLSFTKKEIRNIVLHTYELINSYAYYYFFLENCSYNLLWMFEIAKPDLDLVNKFNLKAIPLDTIKILNENNLIESSNYRYSKMKKMKFILNKIDNKKYLEEFLQSSVKLNENLSFEDKVKYLDLKIEYIRYQRSQNKISKDLYLKEYLKYLKIRSSLDKISTFDIKKPKNPINSHDSSKLKISYRTDDSILLDVKPAYNDIYDVSDGYLEGAFIDFFNLGLISKDDEVSINRFTILDIKSYSSRDEIFKPLSWGIKLGYERFKDNSDYLNISPEFGVTYSNDVEYLYIMLNSKLYTKSHDTLASLGGNIGLVSNRFDNYKLGLKYSYDKYNKSITNKEFETFLTYKFLRNTSVNLNYTNDNLHEKRDKLSFGLFYYF</sequence>
<keyword evidence="5" id="KW-1185">Reference proteome</keyword>
<evidence type="ECO:0000259" key="1">
    <source>
        <dbReference type="Pfam" id="PF13387"/>
    </source>
</evidence>
<dbReference type="Proteomes" id="UP000322726">
    <property type="component" value="Chromosome"/>
</dbReference>
<reference evidence="5" key="1">
    <citation type="submission" date="2019-09" db="EMBL/GenBank/DDBJ databases">
        <title>Complete genome sequencing of four Arcobacter species reveals a diverse suite of mobile elements.</title>
        <authorList>
            <person name="On S.L.W."/>
            <person name="Miller W.G."/>
            <person name="Biggs P."/>
            <person name="Cornelius A."/>
            <person name="Vandamme P."/>
        </authorList>
    </citation>
    <scope>NUCLEOTIDE SEQUENCE [LARGE SCALE GENOMIC DNA]</scope>
    <source>
        <strain evidence="5">LMG 26638</strain>
    </source>
</reference>
<feature type="domain" description="DUF7843" evidence="3">
    <location>
        <begin position="41"/>
        <end position="108"/>
    </location>
</feature>
<reference evidence="4 5" key="2">
    <citation type="submission" date="2019-09" db="EMBL/GenBank/DDBJ databases">
        <title>Complete genome sequencing of four Arcobacter species reveals a diverse suite of mobile elements.</title>
        <authorList>
            <person name="Miller W.G."/>
            <person name="Yee E."/>
            <person name="Bono J.L."/>
        </authorList>
    </citation>
    <scope>NUCLEOTIDE SEQUENCE [LARGE SCALE GENOMIC DNA]</scope>
    <source>
        <strain evidence="4 5">LMG 26638</strain>
    </source>
</reference>